<evidence type="ECO:0008006" key="3">
    <source>
        <dbReference type="Google" id="ProtNLM"/>
    </source>
</evidence>
<evidence type="ECO:0000313" key="1">
    <source>
        <dbReference type="EMBL" id="KAH3786653.1"/>
    </source>
</evidence>
<keyword evidence="2" id="KW-1185">Reference proteome</keyword>
<name>A0A9D4EVP6_DREPO</name>
<dbReference type="EMBL" id="JAIWYP010000008">
    <property type="protein sequence ID" value="KAH3786653.1"/>
    <property type="molecule type" value="Genomic_DNA"/>
</dbReference>
<dbReference type="PANTHER" id="PTHR24401">
    <property type="entry name" value="SI:CH211-243P7.3-RELATED"/>
    <property type="match status" value="1"/>
</dbReference>
<organism evidence="1 2">
    <name type="scientific">Dreissena polymorpha</name>
    <name type="common">Zebra mussel</name>
    <name type="synonym">Mytilus polymorpha</name>
    <dbReference type="NCBI Taxonomy" id="45954"/>
    <lineage>
        <taxon>Eukaryota</taxon>
        <taxon>Metazoa</taxon>
        <taxon>Spiralia</taxon>
        <taxon>Lophotrochozoa</taxon>
        <taxon>Mollusca</taxon>
        <taxon>Bivalvia</taxon>
        <taxon>Autobranchia</taxon>
        <taxon>Heteroconchia</taxon>
        <taxon>Euheterodonta</taxon>
        <taxon>Imparidentia</taxon>
        <taxon>Neoheterodontei</taxon>
        <taxon>Myida</taxon>
        <taxon>Dreissenoidea</taxon>
        <taxon>Dreissenidae</taxon>
        <taxon>Dreissena</taxon>
    </lineage>
</organism>
<evidence type="ECO:0000313" key="2">
    <source>
        <dbReference type="Proteomes" id="UP000828390"/>
    </source>
</evidence>
<gene>
    <name evidence="1" type="ORF">DPMN_164760</name>
</gene>
<dbReference type="PANTHER" id="PTHR24401:SF29">
    <property type="entry name" value="SI:CH211-243P7.3-RELATED"/>
    <property type="match status" value="1"/>
</dbReference>
<reference evidence="1" key="1">
    <citation type="journal article" date="2019" name="bioRxiv">
        <title>The Genome of the Zebra Mussel, Dreissena polymorpha: A Resource for Invasive Species Research.</title>
        <authorList>
            <person name="McCartney M.A."/>
            <person name="Auch B."/>
            <person name="Kono T."/>
            <person name="Mallez S."/>
            <person name="Zhang Y."/>
            <person name="Obille A."/>
            <person name="Becker A."/>
            <person name="Abrahante J.E."/>
            <person name="Garbe J."/>
            <person name="Badalamenti J.P."/>
            <person name="Herman A."/>
            <person name="Mangelson H."/>
            <person name="Liachko I."/>
            <person name="Sullivan S."/>
            <person name="Sone E.D."/>
            <person name="Koren S."/>
            <person name="Silverstein K.A.T."/>
            <person name="Beckman K.B."/>
            <person name="Gohl D.M."/>
        </authorList>
    </citation>
    <scope>NUCLEOTIDE SEQUENCE</scope>
    <source>
        <strain evidence="1">Duluth1</strain>
        <tissue evidence="1">Whole animal</tissue>
    </source>
</reference>
<reference evidence="1" key="2">
    <citation type="submission" date="2020-11" db="EMBL/GenBank/DDBJ databases">
        <authorList>
            <person name="McCartney M.A."/>
            <person name="Auch B."/>
            <person name="Kono T."/>
            <person name="Mallez S."/>
            <person name="Becker A."/>
            <person name="Gohl D.M."/>
            <person name="Silverstein K.A.T."/>
            <person name="Koren S."/>
            <person name="Bechman K.B."/>
            <person name="Herman A."/>
            <person name="Abrahante J.E."/>
            <person name="Garbe J."/>
        </authorList>
    </citation>
    <scope>NUCLEOTIDE SEQUENCE</scope>
    <source>
        <strain evidence="1">Duluth1</strain>
        <tissue evidence="1">Whole animal</tissue>
    </source>
</reference>
<comment type="caution">
    <text evidence="1">The sequence shown here is derived from an EMBL/GenBank/DDBJ whole genome shotgun (WGS) entry which is preliminary data.</text>
</comment>
<dbReference type="Proteomes" id="UP000828390">
    <property type="component" value="Unassembled WGS sequence"/>
</dbReference>
<dbReference type="AlphaFoldDB" id="A0A9D4EVP6"/>
<protein>
    <recommendedName>
        <fullName evidence="3">Transposase</fullName>
    </recommendedName>
</protein>
<proteinExistence type="predicted"/>
<accession>A0A9D4EVP6</accession>
<sequence length="139" mass="16540">MDIFRSAWPDLVVRLDVWHFMRRLAVGVTTDTHRLYATFMGQLSATNFQWYRTDLNLIKSAKREELIYSNIQNPSDSDIQARLDRKELSLHCRRMTRSTEVITERIQAVLELFDGDSGRDTMGVLLLHRERIWELWKQQ</sequence>